<evidence type="ECO:0000313" key="1">
    <source>
        <dbReference type="EMBL" id="RAK59481.1"/>
    </source>
</evidence>
<dbReference type="EMBL" id="QFYP01000001">
    <property type="protein sequence ID" value="RAK59481.1"/>
    <property type="molecule type" value="Genomic_DNA"/>
</dbReference>
<sequence length="119" mass="12417">MLKQRRMVAEQIAGALFEAEAAIDAALAKTAALTGVMPQLRREAGASALIGQDAVERASQAIMALAEARRAIVETHKELSVAQHQIGLGAVMVGEPGDKPPVSAELPAGRRLRAVRTAA</sequence>
<proteinExistence type="predicted"/>
<dbReference type="RefSeq" id="WP_111456774.1">
    <property type="nucleotide sequence ID" value="NZ_QFYP01000001.1"/>
</dbReference>
<evidence type="ECO:0000313" key="2">
    <source>
        <dbReference type="Proteomes" id="UP000249842"/>
    </source>
</evidence>
<gene>
    <name evidence="1" type="ORF">DJ021_06525</name>
</gene>
<accession>A0A328AZ67</accession>
<organism evidence="1 2">
    <name type="scientific">Phenylobacterium hankyongense</name>
    <dbReference type="NCBI Taxonomy" id="1813876"/>
    <lineage>
        <taxon>Bacteria</taxon>
        <taxon>Pseudomonadati</taxon>
        <taxon>Pseudomonadota</taxon>
        <taxon>Alphaproteobacteria</taxon>
        <taxon>Caulobacterales</taxon>
        <taxon>Caulobacteraceae</taxon>
        <taxon>Phenylobacterium</taxon>
    </lineage>
</organism>
<dbReference type="OrthoDB" id="7191092at2"/>
<reference evidence="2" key="1">
    <citation type="submission" date="2018-05" db="EMBL/GenBank/DDBJ databases">
        <authorList>
            <person name="Li X."/>
        </authorList>
    </citation>
    <scope>NUCLEOTIDE SEQUENCE [LARGE SCALE GENOMIC DNA]</scope>
    <source>
        <strain evidence="2">HKS-05</strain>
    </source>
</reference>
<dbReference type="AlphaFoldDB" id="A0A328AZ67"/>
<keyword evidence="2" id="KW-1185">Reference proteome</keyword>
<protein>
    <submittedName>
        <fullName evidence="1">Uncharacterized protein</fullName>
    </submittedName>
</protein>
<name>A0A328AZ67_9CAUL</name>
<dbReference type="Proteomes" id="UP000249842">
    <property type="component" value="Unassembled WGS sequence"/>
</dbReference>
<comment type="caution">
    <text evidence="1">The sequence shown here is derived from an EMBL/GenBank/DDBJ whole genome shotgun (WGS) entry which is preliminary data.</text>
</comment>